<dbReference type="Proteomes" id="UP000887579">
    <property type="component" value="Unplaced"/>
</dbReference>
<organism evidence="1 2">
    <name type="scientific">Panagrolaimus sp. ES5</name>
    <dbReference type="NCBI Taxonomy" id="591445"/>
    <lineage>
        <taxon>Eukaryota</taxon>
        <taxon>Metazoa</taxon>
        <taxon>Ecdysozoa</taxon>
        <taxon>Nematoda</taxon>
        <taxon>Chromadorea</taxon>
        <taxon>Rhabditida</taxon>
        <taxon>Tylenchina</taxon>
        <taxon>Panagrolaimomorpha</taxon>
        <taxon>Panagrolaimoidea</taxon>
        <taxon>Panagrolaimidae</taxon>
        <taxon>Panagrolaimus</taxon>
    </lineage>
</organism>
<dbReference type="WBParaSite" id="ES5_v2.g17365.t1">
    <property type="protein sequence ID" value="ES5_v2.g17365.t1"/>
    <property type="gene ID" value="ES5_v2.g17365"/>
</dbReference>
<accession>A0AC34FJB9</accession>
<sequence>MEKTLGAILEEGAVKIGAKHSTIPLPDTSNSNLFCVKRTLESKDFGNFEAFASSPKKKSAQHLAAGLILLQILEKPCWSLFPFKLPNAEEVRNALENEIDSLKNEGTTVAENPVGSLQIMCKQRGLIEPAYSFQDTEDKMFTVKCIIQNFKEVSATASSKKQAKANSARDMLSLMSHDVPPSIQIVKESEDGFKPALSDEKMKAFGKVTKEEVLRYIEEAVRSVQEDRCIESVENLEKSGILAQVFKKKEIVIFKRDHKSLDPSKMLRTLHIIDKEAYDKLQQMCRKTVLYSFIGIGENDKTAKNDAARNLLNHVKNYYELRVLD</sequence>
<proteinExistence type="predicted"/>
<evidence type="ECO:0000313" key="2">
    <source>
        <dbReference type="WBParaSite" id="ES5_v2.g17365.t1"/>
    </source>
</evidence>
<name>A0AC34FJB9_9BILA</name>
<reference evidence="2" key="1">
    <citation type="submission" date="2022-11" db="UniProtKB">
        <authorList>
            <consortium name="WormBaseParasite"/>
        </authorList>
    </citation>
    <scope>IDENTIFICATION</scope>
</reference>
<evidence type="ECO:0000313" key="1">
    <source>
        <dbReference type="Proteomes" id="UP000887579"/>
    </source>
</evidence>
<protein>
    <submittedName>
        <fullName evidence="2">DRBM domain-containing protein</fullName>
    </submittedName>
</protein>